<dbReference type="GO" id="GO:0043565">
    <property type="term" value="F:sequence-specific DNA binding"/>
    <property type="evidence" value="ECO:0007669"/>
    <property type="project" value="InterPro"/>
</dbReference>
<dbReference type="InterPro" id="IPR020449">
    <property type="entry name" value="Tscrpt_reg_AraC-type_HTH"/>
</dbReference>
<proteinExistence type="predicted"/>
<dbReference type="AlphaFoldDB" id="A0A3D9FRM4"/>
<evidence type="ECO:0000313" key="5">
    <source>
        <dbReference type="EMBL" id="RED23253.1"/>
    </source>
</evidence>
<gene>
    <name evidence="5" type="ORF">BD847_2300</name>
</gene>
<dbReference type="SUPFAM" id="SSF46689">
    <property type="entry name" value="Homeodomain-like"/>
    <property type="match status" value="1"/>
</dbReference>
<dbReference type="PANTHER" id="PTHR47893">
    <property type="entry name" value="REGULATORY PROTEIN PCHR"/>
    <property type="match status" value="1"/>
</dbReference>
<name>A0A3D9FRM4_9FLAO</name>
<dbReference type="OrthoDB" id="1156172at2"/>
<dbReference type="PROSITE" id="PS00041">
    <property type="entry name" value="HTH_ARAC_FAMILY_1"/>
    <property type="match status" value="1"/>
</dbReference>
<dbReference type="EMBL" id="QRDQ01000009">
    <property type="protein sequence ID" value="RED23253.1"/>
    <property type="molecule type" value="Genomic_DNA"/>
</dbReference>
<keyword evidence="1" id="KW-0805">Transcription regulation</keyword>
<protein>
    <submittedName>
        <fullName evidence="5">AraC-like DNA-binding protein</fullName>
    </submittedName>
</protein>
<evidence type="ECO:0000259" key="4">
    <source>
        <dbReference type="PROSITE" id="PS01124"/>
    </source>
</evidence>
<evidence type="ECO:0000256" key="3">
    <source>
        <dbReference type="ARBA" id="ARBA00023163"/>
    </source>
</evidence>
<evidence type="ECO:0000256" key="1">
    <source>
        <dbReference type="ARBA" id="ARBA00023015"/>
    </source>
</evidence>
<comment type="caution">
    <text evidence="5">The sequence shown here is derived from an EMBL/GenBank/DDBJ whole genome shotgun (WGS) entry which is preliminary data.</text>
</comment>
<sequence>MLQKTLKKWLNQFKQYFFTYSDGFYHLPYSSKSPQALVDSFANYPFIKHNKVKQSIFANTPFCEGGFNYQELEEGLWVIYSKMKYKTNVAFDLVYDNPEEMKMEDKGYYMLSLNNVTNKAVIETDICEKQLCFSNYSWTFFKPKERNCDLNFKGANNKYITLYFNEEWLQKNLVQNSLFSEAGLNKFISSDEPYIAWPLNENEEVVKNFNIFDEVMNMNNEASHIDFLQFKLCTLNLIFDFLKICIDQQVIEKHFAIDYKDKFSINKVENYLTSNLYDKFPGIDWLAEKFKISESKLKSEFKQFFGKPIYKYFQEKQMLLAKELIIENKLLIKEISYKLGYENTSKFTAAFKKYHGILPSELQKQEFEIAV</sequence>
<dbReference type="Proteomes" id="UP000257004">
    <property type="component" value="Unassembled WGS sequence"/>
</dbReference>
<feature type="domain" description="HTH araC/xylS-type" evidence="4">
    <location>
        <begin position="266"/>
        <end position="365"/>
    </location>
</feature>
<dbReference type="InterPro" id="IPR018060">
    <property type="entry name" value="HTH_AraC"/>
</dbReference>
<keyword evidence="2 5" id="KW-0238">DNA-binding</keyword>
<dbReference type="Pfam" id="PF12833">
    <property type="entry name" value="HTH_18"/>
    <property type="match status" value="1"/>
</dbReference>
<keyword evidence="3" id="KW-0804">Transcription</keyword>
<dbReference type="InterPro" id="IPR009057">
    <property type="entry name" value="Homeodomain-like_sf"/>
</dbReference>
<dbReference type="InterPro" id="IPR018062">
    <property type="entry name" value="HTH_AraC-typ_CS"/>
</dbReference>
<dbReference type="PRINTS" id="PR00032">
    <property type="entry name" value="HTHARAC"/>
</dbReference>
<dbReference type="GO" id="GO:0003700">
    <property type="term" value="F:DNA-binding transcription factor activity"/>
    <property type="evidence" value="ECO:0007669"/>
    <property type="project" value="InterPro"/>
</dbReference>
<accession>A0A3D9FRM4</accession>
<dbReference type="SMART" id="SM00342">
    <property type="entry name" value="HTH_ARAC"/>
    <property type="match status" value="1"/>
</dbReference>
<evidence type="ECO:0000313" key="6">
    <source>
        <dbReference type="Proteomes" id="UP000257004"/>
    </source>
</evidence>
<reference evidence="5 6" key="1">
    <citation type="submission" date="2018-07" db="EMBL/GenBank/DDBJ databases">
        <title>Genomic Encyclopedia of Archaeal and Bacterial Type Strains, Phase II (KMG-II): from individual species to whole genera.</title>
        <authorList>
            <person name="Goeker M."/>
        </authorList>
    </citation>
    <scope>NUCLEOTIDE SEQUENCE [LARGE SCALE GENOMIC DNA]</scope>
    <source>
        <strain evidence="5 6">DSM 25795</strain>
    </source>
</reference>
<dbReference type="PROSITE" id="PS01124">
    <property type="entry name" value="HTH_ARAC_FAMILY_2"/>
    <property type="match status" value="1"/>
</dbReference>
<dbReference type="PANTHER" id="PTHR47893:SF1">
    <property type="entry name" value="REGULATORY PROTEIN PCHR"/>
    <property type="match status" value="1"/>
</dbReference>
<organism evidence="5 6">
    <name type="scientific">Flavobacterium cutihirudinis</name>
    <dbReference type="NCBI Taxonomy" id="1265740"/>
    <lineage>
        <taxon>Bacteria</taxon>
        <taxon>Pseudomonadati</taxon>
        <taxon>Bacteroidota</taxon>
        <taxon>Flavobacteriia</taxon>
        <taxon>Flavobacteriales</taxon>
        <taxon>Flavobacteriaceae</taxon>
        <taxon>Flavobacterium</taxon>
    </lineage>
</organism>
<keyword evidence="6" id="KW-1185">Reference proteome</keyword>
<dbReference type="Gene3D" id="1.10.10.60">
    <property type="entry name" value="Homeodomain-like"/>
    <property type="match status" value="2"/>
</dbReference>
<dbReference type="InterPro" id="IPR053142">
    <property type="entry name" value="PchR_regulatory_protein"/>
</dbReference>
<evidence type="ECO:0000256" key="2">
    <source>
        <dbReference type="ARBA" id="ARBA00023125"/>
    </source>
</evidence>
<dbReference type="RefSeq" id="WP_115888371.1">
    <property type="nucleotide sequence ID" value="NZ_QRDQ01000009.1"/>
</dbReference>